<evidence type="ECO:0000256" key="2">
    <source>
        <dbReference type="ARBA" id="ARBA00022475"/>
    </source>
</evidence>
<keyword evidence="5 7" id="KW-0472">Membrane</keyword>
<evidence type="ECO:0000256" key="5">
    <source>
        <dbReference type="ARBA" id="ARBA00023136"/>
    </source>
</evidence>
<comment type="similarity">
    <text evidence="6">Belongs to the ABC-4 integral membrane protein family.</text>
</comment>
<feature type="transmembrane region" description="Helical" evidence="7">
    <location>
        <begin position="275"/>
        <end position="300"/>
    </location>
</feature>
<keyword evidence="11" id="KW-1185">Reference proteome</keyword>
<feature type="domain" description="ABC3 transporter permease C-terminal" evidence="8">
    <location>
        <begin position="280"/>
        <end position="392"/>
    </location>
</feature>
<comment type="caution">
    <text evidence="10">The sequence shown here is derived from an EMBL/GenBank/DDBJ whole genome shotgun (WGS) entry which is preliminary data.</text>
</comment>
<name>A0ABS1T996_9CLOT</name>
<accession>A0ABS1T996</accession>
<dbReference type="EMBL" id="JAESWC010000002">
    <property type="protein sequence ID" value="MBL4935913.1"/>
    <property type="molecule type" value="Genomic_DNA"/>
</dbReference>
<comment type="subcellular location">
    <subcellularLocation>
        <location evidence="1">Cell membrane</location>
        <topology evidence="1">Multi-pass membrane protein</topology>
    </subcellularLocation>
</comment>
<sequence>MKFTRLIKMALSSVWNNKMRSFLTMLGIIIGISSVIILVGIGTGTQKQITDQIEKLGTNLITVNITGNRTPTITDTEIEDLKTKPGIKQIAPALSQGNINIKAADKSGTTNLEASTPNYLEIRKLTVVSGRFINQKDIDDRFKVLVIGPETAQTLFSTTNVVGSKMYVNGIEFTIVGVLKSEGTSAAGSSDDRIILPLSTAERLLKNSNVRNFYIEAESKDKVDTAMSYLQLFLNKKYKISNTNTNTQNTRNYYRVMNQTSILETANSTTQSMTAMLAGIAAISLLVGGIGIMNIMLVSVIERTREIGIRKAIGAKRRTILIQFLIEAASISGLGGIVGVLFGHLGAYLGQQWFKTTIVISNNIVLAAFIFSVVVGIVFGIYPANKASKLNPIEALRFE</sequence>
<dbReference type="PANTHER" id="PTHR30572">
    <property type="entry name" value="MEMBRANE COMPONENT OF TRANSPORTER-RELATED"/>
    <property type="match status" value="1"/>
</dbReference>
<evidence type="ECO:0000313" key="11">
    <source>
        <dbReference type="Proteomes" id="UP000632377"/>
    </source>
</evidence>
<evidence type="ECO:0000256" key="3">
    <source>
        <dbReference type="ARBA" id="ARBA00022692"/>
    </source>
</evidence>
<evidence type="ECO:0000256" key="6">
    <source>
        <dbReference type="ARBA" id="ARBA00038076"/>
    </source>
</evidence>
<feature type="domain" description="MacB-like periplasmic core" evidence="9">
    <location>
        <begin position="21"/>
        <end position="230"/>
    </location>
</feature>
<evidence type="ECO:0000256" key="4">
    <source>
        <dbReference type="ARBA" id="ARBA00022989"/>
    </source>
</evidence>
<evidence type="ECO:0000259" key="9">
    <source>
        <dbReference type="Pfam" id="PF12704"/>
    </source>
</evidence>
<feature type="transmembrane region" description="Helical" evidence="7">
    <location>
        <begin position="320"/>
        <end position="344"/>
    </location>
</feature>
<keyword evidence="2" id="KW-1003">Cell membrane</keyword>
<dbReference type="InterPro" id="IPR050250">
    <property type="entry name" value="Macrolide_Exporter_MacB"/>
</dbReference>
<organism evidence="10 11">
    <name type="scientific">Clostridium rhizosphaerae</name>
    <dbReference type="NCBI Taxonomy" id="2803861"/>
    <lineage>
        <taxon>Bacteria</taxon>
        <taxon>Bacillati</taxon>
        <taxon>Bacillota</taxon>
        <taxon>Clostridia</taxon>
        <taxon>Eubacteriales</taxon>
        <taxon>Clostridiaceae</taxon>
        <taxon>Clostridium</taxon>
    </lineage>
</organism>
<reference evidence="10 11" key="1">
    <citation type="submission" date="2021-01" db="EMBL/GenBank/DDBJ databases">
        <title>Genome public.</title>
        <authorList>
            <person name="Liu C."/>
            <person name="Sun Q."/>
        </authorList>
    </citation>
    <scope>NUCLEOTIDE SEQUENCE [LARGE SCALE GENOMIC DNA]</scope>
    <source>
        <strain evidence="10 11">YIM B02515</strain>
    </source>
</reference>
<evidence type="ECO:0000256" key="1">
    <source>
        <dbReference type="ARBA" id="ARBA00004651"/>
    </source>
</evidence>
<keyword evidence="3 7" id="KW-0812">Transmembrane</keyword>
<evidence type="ECO:0000256" key="7">
    <source>
        <dbReference type="SAM" id="Phobius"/>
    </source>
</evidence>
<keyword evidence="4 7" id="KW-1133">Transmembrane helix</keyword>
<evidence type="ECO:0000313" key="10">
    <source>
        <dbReference type="EMBL" id="MBL4935913.1"/>
    </source>
</evidence>
<feature type="transmembrane region" description="Helical" evidence="7">
    <location>
        <begin position="21"/>
        <end position="42"/>
    </location>
</feature>
<dbReference type="RefSeq" id="WP_202748499.1">
    <property type="nucleotide sequence ID" value="NZ_JAESWC010000002.1"/>
</dbReference>
<gene>
    <name evidence="10" type="ORF">JK636_09085</name>
</gene>
<dbReference type="Proteomes" id="UP000632377">
    <property type="component" value="Unassembled WGS sequence"/>
</dbReference>
<dbReference type="Pfam" id="PF02687">
    <property type="entry name" value="FtsX"/>
    <property type="match status" value="1"/>
</dbReference>
<proteinExistence type="inferred from homology"/>
<dbReference type="InterPro" id="IPR003838">
    <property type="entry name" value="ABC3_permease_C"/>
</dbReference>
<dbReference type="Pfam" id="PF12704">
    <property type="entry name" value="MacB_PCD"/>
    <property type="match status" value="1"/>
</dbReference>
<dbReference type="InterPro" id="IPR025857">
    <property type="entry name" value="MacB_PCD"/>
</dbReference>
<dbReference type="PANTHER" id="PTHR30572:SF4">
    <property type="entry name" value="ABC TRANSPORTER PERMEASE YTRF"/>
    <property type="match status" value="1"/>
</dbReference>
<feature type="transmembrane region" description="Helical" evidence="7">
    <location>
        <begin position="364"/>
        <end position="382"/>
    </location>
</feature>
<protein>
    <submittedName>
        <fullName evidence="10">ABC transporter permease</fullName>
    </submittedName>
</protein>
<evidence type="ECO:0000259" key="8">
    <source>
        <dbReference type="Pfam" id="PF02687"/>
    </source>
</evidence>